<dbReference type="EMBL" id="CM018031">
    <property type="protein sequence ID" value="KAA8549467.1"/>
    <property type="molecule type" value="Genomic_DNA"/>
</dbReference>
<accession>A0A5J5C6H7</accession>
<evidence type="ECO:0000313" key="1">
    <source>
        <dbReference type="EMBL" id="KAA8549467.1"/>
    </source>
</evidence>
<dbReference type="AlphaFoldDB" id="A0A5J5C6H7"/>
<evidence type="ECO:0000313" key="2">
    <source>
        <dbReference type="Proteomes" id="UP000325577"/>
    </source>
</evidence>
<dbReference type="Proteomes" id="UP000325577">
    <property type="component" value="Linkage Group LG0"/>
</dbReference>
<reference evidence="1 2" key="1">
    <citation type="submission" date="2019-09" db="EMBL/GenBank/DDBJ databases">
        <title>A chromosome-level genome assembly of the Chinese tupelo Nyssa sinensis.</title>
        <authorList>
            <person name="Yang X."/>
            <person name="Kang M."/>
            <person name="Yang Y."/>
            <person name="Xiong H."/>
            <person name="Wang M."/>
            <person name="Zhang Z."/>
            <person name="Wang Z."/>
            <person name="Wu H."/>
            <person name="Ma T."/>
            <person name="Liu J."/>
            <person name="Xi Z."/>
        </authorList>
    </citation>
    <scope>NUCLEOTIDE SEQUENCE [LARGE SCALE GENOMIC DNA]</scope>
    <source>
        <strain evidence="1">J267</strain>
        <tissue evidence="1">Leaf</tissue>
    </source>
</reference>
<organism evidence="1 2">
    <name type="scientific">Nyssa sinensis</name>
    <dbReference type="NCBI Taxonomy" id="561372"/>
    <lineage>
        <taxon>Eukaryota</taxon>
        <taxon>Viridiplantae</taxon>
        <taxon>Streptophyta</taxon>
        <taxon>Embryophyta</taxon>
        <taxon>Tracheophyta</taxon>
        <taxon>Spermatophyta</taxon>
        <taxon>Magnoliopsida</taxon>
        <taxon>eudicotyledons</taxon>
        <taxon>Gunneridae</taxon>
        <taxon>Pentapetalae</taxon>
        <taxon>asterids</taxon>
        <taxon>Cornales</taxon>
        <taxon>Nyssaceae</taxon>
        <taxon>Nyssa</taxon>
    </lineage>
</organism>
<proteinExistence type="predicted"/>
<evidence type="ECO:0008006" key="3">
    <source>
        <dbReference type="Google" id="ProtNLM"/>
    </source>
</evidence>
<protein>
    <recommendedName>
        <fullName evidence="3">APO domain-containing protein</fullName>
    </recommendedName>
</protein>
<name>A0A5J5C6H7_9ASTE</name>
<keyword evidence="2" id="KW-1185">Reference proteome</keyword>
<gene>
    <name evidence="1" type="ORF">F0562_001151</name>
</gene>
<sequence length="145" mass="16351">MHKPEYSTRFVEEPEQGCSVGSASSLVDLDTHRAIERFSPSREDGKHGWQDATLDEAFTHIMYVMSPPVRSELKMLYGKAPAVVELCMQVFTHIMYVVSPPVRNELKMFYGKAPAVVELCMQAGAQVLEKYKPTMRLDIVVPDNS</sequence>
<dbReference type="OrthoDB" id="1926485at2759"/>